<dbReference type="RefSeq" id="WP_013545913.1">
    <property type="nucleotide sequence ID" value="NC_014933.1"/>
</dbReference>
<dbReference type="KEGG" id="bhl:Bache_0266"/>
<name>E6STU3_BACT6</name>
<feature type="chain" id="PRO_5003209407" description="KWG Leptospira repeat protein" evidence="1">
    <location>
        <begin position="23"/>
        <end position="321"/>
    </location>
</feature>
<evidence type="ECO:0000313" key="3">
    <source>
        <dbReference type="Proteomes" id="UP000008630"/>
    </source>
</evidence>
<sequence>MYRCTILLKTLLLSALFGVPTAAVHAQLRVVDVSTLSEKGNYEREGVVTEETANDEEFVSLLMQLRQHANKTLATEAQDMHKNNSSNLDASLQKLEEVRKMGAISEADYQKAIAQFNKAKADMAKADETVGQQASGKGISDPAALKERIRQYCVGKRFYRHVCPEVKGVRRVDVGSLNGGPIPRYRGFINSLGEIMVEPDRYSNFNSGVAGITWNRDNASMCFSIDDKAIAHIWNGKDEYRSACMIDNKGRVLLSGDYLWLSFFRDCCLLKAEKTQGKFGIIDYDGNVLEPFIHSGPNAEEMYKAKDRIMKEKGWTPIQLF</sequence>
<evidence type="ECO:0000256" key="1">
    <source>
        <dbReference type="SAM" id="SignalP"/>
    </source>
</evidence>
<keyword evidence="3" id="KW-1185">Reference proteome</keyword>
<accession>E6STU3</accession>
<gene>
    <name evidence="2" type="ordered locus">Bache_0266</name>
</gene>
<reference key="1">
    <citation type="submission" date="2010-11" db="EMBL/GenBank/DDBJ databases">
        <title>The complete genome of Bacteroides helcogenes P 36-108.</title>
        <authorList>
            <consortium name="US DOE Joint Genome Institute (JGI-PGF)"/>
            <person name="Lucas S."/>
            <person name="Copeland A."/>
            <person name="Lapidus A."/>
            <person name="Bruce D."/>
            <person name="Goodwin L."/>
            <person name="Pitluck S."/>
            <person name="Kyrpides N."/>
            <person name="Mavromatis K."/>
            <person name="Ivanova N."/>
            <person name="Zeytun A."/>
            <person name="Brettin T."/>
            <person name="Detter J.C."/>
            <person name="Tapia R."/>
            <person name="Han C."/>
            <person name="Land M."/>
            <person name="Hauser L."/>
            <person name="Markowitz V."/>
            <person name="Cheng J.-F."/>
            <person name="Hugenholtz P."/>
            <person name="Woyke T."/>
            <person name="Wu D."/>
            <person name="Gronow S."/>
            <person name="Wellnitz S."/>
            <person name="Brambilla E."/>
            <person name="Klenk H.-P."/>
            <person name="Eisen J.A."/>
        </authorList>
    </citation>
    <scope>NUCLEOTIDE SEQUENCE</scope>
    <source>
        <strain>P 36-108</strain>
    </source>
</reference>
<reference evidence="2 3" key="2">
    <citation type="journal article" date="2011" name="Stand. Genomic Sci.">
        <title>Complete genome sequence of Bacteroides helcogenes type strain (P 36-108).</title>
        <authorList>
            <person name="Pati A."/>
            <person name="Gronow S."/>
            <person name="Zeytun A."/>
            <person name="Lapidus A."/>
            <person name="Nolan M."/>
            <person name="Hammon N."/>
            <person name="Deshpande S."/>
            <person name="Cheng J.F."/>
            <person name="Tapia R."/>
            <person name="Han C."/>
            <person name="Goodwin L."/>
            <person name="Pitluck S."/>
            <person name="Liolios K."/>
            <person name="Pagani I."/>
            <person name="Ivanova N."/>
            <person name="Mavromatis K."/>
            <person name="Chen A."/>
            <person name="Palaniappan K."/>
            <person name="Land M."/>
            <person name="Hauser L."/>
            <person name="Chang Y.J."/>
            <person name="Jeffries C.D."/>
            <person name="Detter J.C."/>
            <person name="Brambilla E."/>
            <person name="Rohde M."/>
            <person name="Goker M."/>
            <person name="Woyke T."/>
            <person name="Bristow J."/>
            <person name="Eisen J.A."/>
            <person name="Markowitz V."/>
            <person name="Hugenholtz P."/>
            <person name="Kyrpides N.C."/>
            <person name="Klenk H.P."/>
            <person name="Lucas S."/>
        </authorList>
    </citation>
    <scope>NUCLEOTIDE SEQUENCE [LARGE SCALE GENOMIC DNA]</scope>
    <source>
        <strain evidence="3">ATCC 35417 / DSM 20613 / JCM 6297 / CCUG 15421 / P 36-108</strain>
    </source>
</reference>
<dbReference type="PATRIC" id="fig|693979.3.peg.287"/>
<proteinExistence type="predicted"/>
<feature type="signal peptide" evidence="1">
    <location>
        <begin position="1"/>
        <end position="22"/>
    </location>
</feature>
<keyword evidence="1" id="KW-0732">Signal</keyword>
<evidence type="ECO:0008006" key="4">
    <source>
        <dbReference type="Google" id="ProtNLM"/>
    </source>
</evidence>
<dbReference type="HOGENOM" id="CLU_865106_0_0_10"/>
<dbReference type="EMBL" id="CP002352">
    <property type="protein sequence ID" value="ADV42296.1"/>
    <property type="molecule type" value="Genomic_DNA"/>
</dbReference>
<organism evidence="2 3">
    <name type="scientific">Bacteroides helcogenes (strain ATCC 35417 / DSM 20613 / JCM 6297 / CCUG 15421 / P 36-108)</name>
    <dbReference type="NCBI Taxonomy" id="693979"/>
    <lineage>
        <taxon>Bacteria</taxon>
        <taxon>Pseudomonadati</taxon>
        <taxon>Bacteroidota</taxon>
        <taxon>Bacteroidia</taxon>
        <taxon>Bacteroidales</taxon>
        <taxon>Bacteroidaceae</taxon>
        <taxon>Bacteroides</taxon>
    </lineage>
</organism>
<protein>
    <recommendedName>
        <fullName evidence="4">KWG Leptospira repeat protein</fullName>
    </recommendedName>
</protein>
<dbReference type="Proteomes" id="UP000008630">
    <property type="component" value="Chromosome"/>
</dbReference>
<dbReference type="OrthoDB" id="2485468at2"/>
<evidence type="ECO:0000313" key="2">
    <source>
        <dbReference type="EMBL" id="ADV42296.1"/>
    </source>
</evidence>
<dbReference type="STRING" id="693979.Bache_0266"/>
<dbReference type="AlphaFoldDB" id="E6STU3"/>